<dbReference type="EMBL" id="JADFTS010000003">
    <property type="protein sequence ID" value="KAF9612768.1"/>
    <property type="molecule type" value="Genomic_DNA"/>
</dbReference>
<dbReference type="InterPro" id="IPR018247">
    <property type="entry name" value="EF_Hand_1_Ca_BS"/>
</dbReference>
<keyword evidence="1" id="KW-0106">Calcium</keyword>
<dbReference type="CDD" id="cd00051">
    <property type="entry name" value="EFh"/>
    <property type="match status" value="1"/>
</dbReference>
<accession>A0A835IA37</accession>
<dbReference type="AlphaFoldDB" id="A0A835IA37"/>
<evidence type="ECO:0000313" key="4">
    <source>
        <dbReference type="Proteomes" id="UP000631114"/>
    </source>
</evidence>
<dbReference type="SUPFAM" id="SSF47473">
    <property type="entry name" value="EF-hand"/>
    <property type="match status" value="1"/>
</dbReference>
<evidence type="ECO:0000256" key="1">
    <source>
        <dbReference type="ARBA" id="ARBA00022837"/>
    </source>
</evidence>
<gene>
    <name evidence="3" type="ORF">IFM89_003778</name>
</gene>
<feature type="domain" description="EF-hand" evidence="2">
    <location>
        <begin position="18"/>
        <end position="53"/>
    </location>
</feature>
<dbReference type="Gene3D" id="1.10.238.10">
    <property type="entry name" value="EF-hand"/>
    <property type="match status" value="1"/>
</dbReference>
<dbReference type="InterPro" id="IPR002048">
    <property type="entry name" value="EF_hand_dom"/>
</dbReference>
<dbReference type="GO" id="GO:0005509">
    <property type="term" value="F:calcium ion binding"/>
    <property type="evidence" value="ECO:0007669"/>
    <property type="project" value="InterPro"/>
</dbReference>
<keyword evidence="4" id="KW-1185">Reference proteome</keyword>
<dbReference type="OrthoDB" id="8785703at2759"/>
<organism evidence="3 4">
    <name type="scientific">Coptis chinensis</name>
    <dbReference type="NCBI Taxonomy" id="261450"/>
    <lineage>
        <taxon>Eukaryota</taxon>
        <taxon>Viridiplantae</taxon>
        <taxon>Streptophyta</taxon>
        <taxon>Embryophyta</taxon>
        <taxon>Tracheophyta</taxon>
        <taxon>Spermatophyta</taxon>
        <taxon>Magnoliopsida</taxon>
        <taxon>Ranunculales</taxon>
        <taxon>Ranunculaceae</taxon>
        <taxon>Coptidoideae</taxon>
        <taxon>Coptis</taxon>
    </lineage>
</organism>
<dbReference type="PROSITE" id="PS00018">
    <property type="entry name" value="EF_HAND_1"/>
    <property type="match status" value="2"/>
</dbReference>
<dbReference type="SMART" id="SM00054">
    <property type="entry name" value="EFh"/>
    <property type="match status" value="2"/>
</dbReference>
<dbReference type="PROSITE" id="PS50222">
    <property type="entry name" value="EF_HAND_2"/>
    <property type="match status" value="2"/>
</dbReference>
<proteinExistence type="predicted"/>
<dbReference type="Pfam" id="PF13833">
    <property type="entry name" value="EF-hand_8"/>
    <property type="match status" value="1"/>
</dbReference>
<comment type="caution">
    <text evidence="3">The sequence shown here is derived from an EMBL/GenBank/DDBJ whole genome shotgun (WGS) entry which is preliminary data.</text>
</comment>
<name>A0A835IA37_9MAGN</name>
<dbReference type="Pfam" id="PF00036">
    <property type="entry name" value="EF-hand_1"/>
    <property type="match status" value="1"/>
</dbReference>
<feature type="domain" description="EF-hand" evidence="2">
    <location>
        <begin position="57"/>
        <end position="85"/>
    </location>
</feature>
<dbReference type="Proteomes" id="UP000631114">
    <property type="component" value="Unassembled WGS sequence"/>
</dbReference>
<protein>
    <recommendedName>
        <fullName evidence="2">EF-hand domain-containing protein</fullName>
    </recommendedName>
</protein>
<evidence type="ECO:0000313" key="3">
    <source>
        <dbReference type="EMBL" id="KAF9612768.1"/>
    </source>
</evidence>
<dbReference type="InterPro" id="IPR011992">
    <property type="entry name" value="EF-hand-dom_pair"/>
</dbReference>
<reference evidence="3 4" key="1">
    <citation type="submission" date="2020-10" db="EMBL/GenBank/DDBJ databases">
        <title>The Coptis chinensis genome and diversification of protoberbering-type alkaloids.</title>
        <authorList>
            <person name="Wang B."/>
            <person name="Shu S."/>
            <person name="Song C."/>
            <person name="Liu Y."/>
        </authorList>
    </citation>
    <scope>NUCLEOTIDE SEQUENCE [LARGE SCALE GENOMIC DNA]</scope>
    <source>
        <strain evidence="3">HL-2020</strain>
        <tissue evidence="3">Leaf</tissue>
    </source>
</reference>
<evidence type="ECO:0000259" key="2">
    <source>
        <dbReference type="PROSITE" id="PS50222"/>
    </source>
</evidence>
<sequence length="166" mass="19231">MEEIRKVALVYYANSSDETKETVKKIFKSMDANGSGKISINEFEENVKKRWSRFKPELFTELDQDGDGLLDFEEIIVFYYMANCYVQRSNNQSFDLCLNCYETKQFTHSHQIFLDNYAMLTFLWSYLKKKDSGDKAMESVLEGIGLANETIELASDVDVDCECVIL</sequence>